<evidence type="ECO:0000256" key="2">
    <source>
        <dbReference type="SAM" id="MobiDB-lite"/>
    </source>
</evidence>
<dbReference type="EMBL" id="BQNB010019820">
    <property type="protein sequence ID" value="GJT89399.1"/>
    <property type="molecule type" value="Genomic_DNA"/>
</dbReference>
<reference evidence="4" key="2">
    <citation type="submission" date="2022-01" db="EMBL/GenBank/DDBJ databases">
        <authorList>
            <person name="Yamashiro T."/>
            <person name="Shiraishi A."/>
            <person name="Satake H."/>
            <person name="Nakayama K."/>
        </authorList>
    </citation>
    <scope>NUCLEOTIDE SEQUENCE</scope>
</reference>
<feature type="compositionally biased region" description="Polar residues" evidence="2">
    <location>
        <begin position="309"/>
        <end position="332"/>
    </location>
</feature>
<accession>A0ABQ5HPQ2</accession>
<feature type="coiled-coil region" evidence="1">
    <location>
        <begin position="213"/>
        <end position="240"/>
    </location>
</feature>
<sequence>MIEMMLQKSLKMVGSLKENGNWQINKLILARPEINTGSKEKLKNQKSFHQALRDPAWVESNARGTSSFNLQKNKKDERGIVIRNKARLVAQEHTQEEGIDYDEVFAPVARIEAIRLFLAYASYMGFMVYQMDVKSPFLLISWQCKKQTVVATSTTEAEYVAAASCCGQIFLQKVLMLEISVLISRAEQHFPTPHDSPLHVVHSHGSDEGSLKLNELTNLVTKLTERIGVLEDDLRKTKKTYSSAFTKLILRVKKLESQIKTGKTRRKARIVHSDDEDIEDDSSKQGRKLSDAEVQEKASTETKPFIQEVTPTEVIQDQGSSEKGSAKVSTAGATKGTAVSPIVSTADENISTSWKNIDWNDPSVIRYHALKMKPNTVAQARRNMIKYLKNQGNYKISDFKGMSYNDIRPIFEKVWDFNQHVEPMEHGVEKISL</sequence>
<proteinExistence type="predicted"/>
<name>A0ABQ5HPQ2_9ASTR</name>
<feature type="domain" description="Reverse transcriptase Ty1/copia-type" evidence="3">
    <location>
        <begin position="72"/>
        <end position="138"/>
    </location>
</feature>
<keyword evidence="1" id="KW-0175">Coiled coil</keyword>
<dbReference type="InterPro" id="IPR013103">
    <property type="entry name" value="RVT_2"/>
</dbReference>
<evidence type="ECO:0000313" key="5">
    <source>
        <dbReference type="Proteomes" id="UP001151760"/>
    </source>
</evidence>
<gene>
    <name evidence="4" type="ORF">Tco_1071116</name>
</gene>
<feature type="region of interest" description="Disordered" evidence="2">
    <location>
        <begin position="263"/>
        <end position="332"/>
    </location>
</feature>
<comment type="caution">
    <text evidence="4">The sequence shown here is derived from an EMBL/GenBank/DDBJ whole genome shotgun (WGS) entry which is preliminary data.</text>
</comment>
<dbReference type="Pfam" id="PF07727">
    <property type="entry name" value="RVT_2"/>
    <property type="match status" value="1"/>
</dbReference>
<evidence type="ECO:0000256" key="1">
    <source>
        <dbReference type="SAM" id="Coils"/>
    </source>
</evidence>
<organism evidence="4 5">
    <name type="scientific">Tanacetum coccineum</name>
    <dbReference type="NCBI Taxonomy" id="301880"/>
    <lineage>
        <taxon>Eukaryota</taxon>
        <taxon>Viridiplantae</taxon>
        <taxon>Streptophyta</taxon>
        <taxon>Embryophyta</taxon>
        <taxon>Tracheophyta</taxon>
        <taxon>Spermatophyta</taxon>
        <taxon>Magnoliopsida</taxon>
        <taxon>eudicotyledons</taxon>
        <taxon>Gunneridae</taxon>
        <taxon>Pentapetalae</taxon>
        <taxon>asterids</taxon>
        <taxon>campanulids</taxon>
        <taxon>Asterales</taxon>
        <taxon>Asteraceae</taxon>
        <taxon>Asteroideae</taxon>
        <taxon>Anthemideae</taxon>
        <taxon>Anthemidinae</taxon>
        <taxon>Tanacetum</taxon>
    </lineage>
</organism>
<keyword evidence="5" id="KW-1185">Reference proteome</keyword>
<reference evidence="4" key="1">
    <citation type="journal article" date="2022" name="Int. J. Mol. Sci.">
        <title>Draft Genome of Tanacetum Coccineum: Genomic Comparison of Closely Related Tanacetum-Family Plants.</title>
        <authorList>
            <person name="Yamashiro T."/>
            <person name="Shiraishi A."/>
            <person name="Nakayama K."/>
            <person name="Satake H."/>
        </authorList>
    </citation>
    <scope>NUCLEOTIDE SEQUENCE</scope>
</reference>
<protein>
    <submittedName>
        <fullName evidence="4">Copia protein</fullName>
    </submittedName>
</protein>
<evidence type="ECO:0000259" key="3">
    <source>
        <dbReference type="Pfam" id="PF07727"/>
    </source>
</evidence>
<dbReference type="Proteomes" id="UP001151760">
    <property type="component" value="Unassembled WGS sequence"/>
</dbReference>
<evidence type="ECO:0000313" key="4">
    <source>
        <dbReference type="EMBL" id="GJT89399.1"/>
    </source>
</evidence>
<feature type="compositionally biased region" description="Basic and acidic residues" evidence="2">
    <location>
        <begin position="281"/>
        <end position="300"/>
    </location>
</feature>